<gene>
    <name evidence="2" type="ORF">Pmani_020911</name>
</gene>
<protein>
    <submittedName>
        <fullName evidence="2">Uncharacterized protein</fullName>
    </submittedName>
</protein>
<reference evidence="2" key="1">
    <citation type="submission" date="2023-11" db="EMBL/GenBank/DDBJ databases">
        <title>Genome assemblies of two species of porcelain crab, Petrolisthes cinctipes and Petrolisthes manimaculis (Anomura: Porcellanidae).</title>
        <authorList>
            <person name="Angst P."/>
        </authorList>
    </citation>
    <scope>NUCLEOTIDE SEQUENCE</scope>
    <source>
        <strain evidence="2">PB745_02</strain>
        <tissue evidence="2">Gill</tissue>
    </source>
</reference>
<dbReference type="EMBL" id="JAWZYT010002014">
    <property type="protein sequence ID" value="KAK4307307.1"/>
    <property type="molecule type" value="Genomic_DNA"/>
</dbReference>
<evidence type="ECO:0000313" key="3">
    <source>
        <dbReference type="Proteomes" id="UP001292094"/>
    </source>
</evidence>
<keyword evidence="3" id="KW-1185">Reference proteome</keyword>
<feature type="coiled-coil region" evidence="1">
    <location>
        <begin position="124"/>
        <end position="158"/>
    </location>
</feature>
<comment type="caution">
    <text evidence="2">The sequence shown here is derived from an EMBL/GenBank/DDBJ whole genome shotgun (WGS) entry which is preliminary data.</text>
</comment>
<evidence type="ECO:0000256" key="1">
    <source>
        <dbReference type="SAM" id="Coils"/>
    </source>
</evidence>
<accession>A0AAE1U2L1</accession>
<name>A0AAE1U2L1_9EUCA</name>
<proteinExistence type="predicted"/>
<evidence type="ECO:0000313" key="2">
    <source>
        <dbReference type="EMBL" id="KAK4307307.1"/>
    </source>
</evidence>
<dbReference type="AlphaFoldDB" id="A0AAE1U2L1"/>
<sequence>MAPLHIVSQQDAVDFVNSAPTQERVRGLKKDELLLVAQVLELTSETTNVFPLVNVICHHMFGINLYSFCDESEGLSVGEWPSQENNASRTVIQSSTFTDTEQAKSVHELRVLQIKMQMQEKQLQMQFQMQSQEKEREAERLEREAERDRQLKLQMQEKSLQLEKYKIDHGSHSRSCTDESSGSHLEQYRLVPKFDETHVTEFFQKFEKIALGNKWPRERWSTLAHRTHGSEKDFSTVTNRVLLAQHGC</sequence>
<organism evidence="2 3">
    <name type="scientific">Petrolisthes manimaculis</name>
    <dbReference type="NCBI Taxonomy" id="1843537"/>
    <lineage>
        <taxon>Eukaryota</taxon>
        <taxon>Metazoa</taxon>
        <taxon>Ecdysozoa</taxon>
        <taxon>Arthropoda</taxon>
        <taxon>Crustacea</taxon>
        <taxon>Multicrustacea</taxon>
        <taxon>Malacostraca</taxon>
        <taxon>Eumalacostraca</taxon>
        <taxon>Eucarida</taxon>
        <taxon>Decapoda</taxon>
        <taxon>Pleocyemata</taxon>
        <taxon>Anomura</taxon>
        <taxon>Galatheoidea</taxon>
        <taxon>Porcellanidae</taxon>
        <taxon>Petrolisthes</taxon>
    </lineage>
</organism>
<keyword evidence="1" id="KW-0175">Coiled coil</keyword>
<dbReference type="Proteomes" id="UP001292094">
    <property type="component" value="Unassembled WGS sequence"/>
</dbReference>